<name>X0P7U7_PHOLE</name>
<evidence type="ECO:0008006" key="4">
    <source>
        <dbReference type="Google" id="ProtNLM"/>
    </source>
</evidence>
<dbReference type="Proteomes" id="UP000030675">
    <property type="component" value="Unassembled WGS sequence"/>
</dbReference>
<organism evidence="2 3">
    <name type="scientific">Photobacterium leiognathi lrivu.4.1</name>
    <dbReference type="NCBI Taxonomy" id="1248232"/>
    <lineage>
        <taxon>Bacteria</taxon>
        <taxon>Pseudomonadati</taxon>
        <taxon>Pseudomonadota</taxon>
        <taxon>Gammaproteobacteria</taxon>
        <taxon>Vibrionales</taxon>
        <taxon>Vibrionaceae</taxon>
        <taxon>Photobacterium</taxon>
    </lineage>
</organism>
<dbReference type="RefSeq" id="WP_023931743.1">
    <property type="nucleotide sequence ID" value="NZ_DF196810.1"/>
</dbReference>
<proteinExistence type="predicted"/>
<reference evidence="3" key="1">
    <citation type="submission" date="2012-12" db="EMBL/GenBank/DDBJ databases">
        <title>Genome Sequence of Photobacterium leiognathi lrivu.4.1.</title>
        <authorList>
            <person name="Urbanczyk H."/>
            <person name="Ogura Y."/>
            <person name="Hayashi T."/>
            <person name="Dunlap P.V."/>
        </authorList>
    </citation>
    <scope>NUCLEOTIDE SEQUENCE [LARGE SCALE GENOMIC DNA]</scope>
    <source>
        <strain evidence="3">lrivu.4.1</strain>
    </source>
</reference>
<protein>
    <recommendedName>
        <fullName evidence="4">Lipoprotein</fullName>
    </recommendedName>
</protein>
<evidence type="ECO:0000256" key="1">
    <source>
        <dbReference type="SAM" id="SignalP"/>
    </source>
</evidence>
<dbReference type="AlphaFoldDB" id="X0P7U7"/>
<keyword evidence="1" id="KW-0732">Signal</keyword>
<dbReference type="HOGENOM" id="CLU_1146371_0_0_6"/>
<dbReference type="EMBL" id="DF196810">
    <property type="protein sequence ID" value="GAD29168.1"/>
    <property type="molecule type" value="Genomic_DNA"/>
</dbReference>
<evidence type="ECO:0000313" key="3">
    <source>
        <dbReference type="Proteomes" id="UP000030675"/>
    </source>
</evidence>
<feature type="chain" id="PRO_5004946058" description="Lipoprotein" evidence="1">
    <location>
        <begin position="23"/>
        <end position="242"/>
    </location>
</feature>
<evidence type="ECO:0000313" key="2">
    <source>
        <dbReference type="EMBL" id="GAD29168.1"/>
    </source>
</evidence>
<sequence>MTKLFSLSAIALLTSLSTVATAASLDVHGDIKINGKTVIDAKGNVIQDQSHLINIDDYANATPNRVVMFSAPVNEDGTVPTYKFFYDETGREYKEENFIDNKLVWSIKWEERTTAPLAHKRTVLSDWGGEDPIITTYKDEFTTSSSYPLAQVGINMTRADIYKSTVISTNNPNIEINSVTNNLDYQKLTVVDKTSFKMGDTTLEDCIIVTMSASWSQEDQFRTFCKGYGLVQFGDYKATSAE</sequence>
<feature type="signal peptide" evidence="1">
    <location>
        <begin position="1"/>
        <end position="22"/>
    </location>
</feature>
<gene>
    <name evidence="2" type="ORF">PLEI_0815</name>
</gene>
<accession>X0P7U7</accession>